<dbReference type="InterPro" id="IPR054252">
    <property type="entry name" value="Pam3_gp18"/>
</dbReference>
<sequence length="73" mass="8227">MGNGLYASGTIDQVDVFSEQLCNNRIPVPAFKTNDLSGHLVFVDTLGSEHPRYDELGSRFKLYYLSEGEEWQA</sequence>
<feature type="domain" description="Cyanophage baseplate Pam3 plug gp18" evidence="1">
    <location>
        <begin position="16"/>
        <end position="66"/>
    </location>
</feature>
<proteinExistence type="predicted"/>
<organism evidence="2">
    <name type="scientific">Siphoviridae sp. ct16C7</name>
    <dbReference type="NCBI Taxonomy" id="2825304"/>
    <lineage>
        <taxon>Viruses</taxon>
        <taxon>Duplodnaviria</taxon>
        <taxon>Heunggongvirae</taxon>
        <taxon>Uroviricota</taxon>
        <taxon>Caudoviricetes</taxon>
    </lineage>
</organism>
<evidence type="ECO:0000259" key="1">
    <source>
        <dbReference type="Pfam" id="PF22479"/>
    </source>
</evidence>
<reference evidence="2" key="1">
    <citation type="journal article" date="2021" name="Proc. Natl. Acad. Sci. U.S.A.">
        <title>A Catalog of Tens of Thousands of Viruses from Human Metagenomes Reveals Hidden Associations with Chronic Diseases.</title>
        <authorList>
            <person name="Tisza M.J."/>
            <person name="Buck C.B."/>
        </authorList>
    </citation>
    <scope>NUCLEOTIDE SEQUENCE</scope>
    <source>
        <strain evidence="2">Ct16C7</strain>
    </source>
</reference>
<evidence type="ECO:0000313" key="2">
    <source>
        <dbReference type="EMBL" id="DAD99786.1"/>
    </source>
</evidence>
<accession>A0A8S5P001</accession>
<dbReference type="Pfam" id="PF22479">
    <property type="entry name" value="Pam3_gp18"/>
    <property type="match status" value="1"/>
</dbReference>
<protein>
    <recommendedName>
        <fullName evidence="1">Cyanophage baseplate Pam3 plug gp18 domain-containing protein</fullName>
    </recommendedName>
</protein>
<name>A0A8S5P001_9CAUD</name>
<dbReference type="EMBL" id="BK015293">
    <property type="protein sequence ID" value="DAD99786.1"/>
    <property type="molecule type" value="Genomic_DNA"/>
</dbReference>